<dbReference type="CDD" id="cd08432">
    <property type="entry name" value="PBP2_GcdR_TrpI_HvrB_AmpR_like"/>
    <property type="match status" value="1"/>
</dbReference>
<dbReference type="SUPFAM" id="SSF46785">
    <property type="entry name" value="Winged helix' DNA-binding domain"/>
    <property type="match status" value="1"/>
</dbReference>
<dbReference type="Proteomes" id="UP001219956">
    <property type="component" value="Unassembled WGS sequence"/>
</dbReference>
<organism evidence="6 7">
    <name type="scientific">Vogesella aquatica</name>
    <dbReference type="NCBI Taxonomy" id="2984206"/>
    <lineage>
        <taxon>Bacteria</taxon>
        <taxon>Pseudomonadati</taxon>
        <taxon>Pseudomonadota</taxon>
        <taxon>Betaproteobacteria</taxon>
        <taxon>Neisseriales</taxon>
        <taxon>Chromobacteriaceae</taxon>
        <taxon>Vogesella</taxon>
    </lineage>
</organism>
<dbReference type="SUPFAM" id="SSF53850">
    <property type="entry name" value="Periplasmic binding protein-like II"/>
    <property type="match status" value="1"/>
</dbReference>
<sequence length="301" mass="33485">MNTLPPLSTLRSFEAVARLGSVSRAATELCITHSAVSQQLKLLESQLAAPLFSKVGRKLQLSEAGRTYALKVRVTLAELADATRQLQQQTPQQELVLAVLPSFAQQWLLPRLPGFRQRYPQYRLTLHASLDIQPLAYGQIDMGIRMGRGGWQGLQQEQLLQEHLVVVAAPHFRHGQLPASAEEIVSSPIVHTVESWHSWCQQAHVNEPPAGTLWINDSNLLLAAVLQGEGLALMRHSLVARYLADGRLCQLSPITVPHPSALWLVWPQHPQLSQKQADFRHWLHSEMAAYRHGLPAGLQAS</sequence>
<dbReference type="InterPro" id="IPR036390">
    <property type="entry name" value="WH_DNA-bd_sf"/>
</dbReference>
<evidence type="ECO:0000313" key="6">
    <source>
        <dbReference type="EMBL" id="MDC7717275.1"/>
    </source>
</evidence>
<dbReference type="RefSeq" id="WP_272751623.1">
    <property type="nucleotide sequence ID" value="NZ_JAQQLF010000009.1"/>
</dbReference>
<feature type="domain" description="HTH lysR-type" evidence="5">
    <location>
        <begin position="5"/>
        <end position="62"/>
    </location>
</feature>
<evidence type="ECO:0000256" key="1">
    <source>
        <dbReference type="ARBA" id="ARBA00009437"/>
    </source>
</evidence>
<dbReference type="Gene3D" id="1.10.10.10">
    <property type="entry name" value="Winged helix-like DNA-binding domain superfamily/Winged helix DNA-binding domain"/>
    <property type="match status" value="1"/>
</dbReference>
<keyword evidence="3" id="KW-0238">DNA-binding</keyword>
<dbReference type="Pfam" id="PF03466">
    <property type="entry name" value="LysR_substrate"/>
    <property type="match status" value="1"/>
</dbReference>
<evidence type="ECO:0000256" key="4">
    <source>
        <dbReference type="ARBA" id="ARBA00023163"/>
    </source>
</evidence>
<keyword evidence="4" id="KW-0804">Transcription</keyword>
<dbReference type="InterPro" id="IPR005119">
    <property type="entry name" value="LysR_subst-bd"/>
</dbReference>
<protein>
    <submittedName>
        <fullName evidence="6">LysR substrate-binding domain-containing protein</fullName>
    </submittedName>
</protein>
<dbReference type="PANTHER" id="PTHR30537:SF79">
    <property type="entry name" value="TRANSCRIPTIONAL REGULATOR-RELATED"/>
    <property type="match status" value="1"/>
</dbReference>
<dbReference type="Pfam" id="PF00126">
    <property type="entry name" value="HTH_1"/>
    <property type="match status" value="1"/>
</dbReference>
<evidence type="ECO:0000259" key="5">
    <source>
        <dbReference type="PROSITE" id="PS50931"/>
    </source>
</evidence>
<comment type="similarity">
    <text evidence="1">Belongs to the LysR transcriptional regulatory family.</text>
</comment>
<gene>
    <name evidence="6" type="ORF">PQU95_08635</name>
</gene>
<name>A0ABT5IYB3_9NEIS</name>
<dbReference type="PROSITE" id="PS50931">
    <property type="entry name" value="HTH_LYSR"/>
    <property type="match status" value="1"/>
</dbReference>
<dbReference type="EMBL" id="JAQQLF010000009">
    <property type="protein sequence ID" value="MDC7717275.1"/>
    <property type="molecule type" value="Genomic_DNA"/>
</dbReference>
<evidence type="ECO:0000313" key="7">
    <source>
        <dbReference type="Proteomes" id="UP001219956"/>
    </source>
</evidence>
<evidence type="ECO:0000256" key="2">
    <source>
        <dbReference type="ARBA" id="ARBA00023015"/>
    </source>
</evidence>
<dbReference type="InterPro" id="IPR058163">
    <property type="entry name" value="LysR-type_TF_proteobact-type"/>
</dbReference>
<comment type="caution">
    <text evidence="6">The sequence shown here is derived from an EMBL/GenBank/DDBJ whole genome shotgun (WGS) entry which is preliminary data.</text>
</comment>
<accession>A0ABT5IYB3</accession>
<proteinExistence type="inferred from homology"/>
<dbReference type="Gene3D" id="3.40.190.10">
    <property type="entry name" value="Periplasmic binding protein-like II"/>
    <property type="match status" value="2"/>
</dbReference>
<keyword evidence="7" id="KW-1185">Reference proteome</keyword>
<evidence type="ECO:0000256" key="3">
    <source>
        <dbReference type="ARBA" id="ARBA00023125"/>
    </source>
</evidence>
<dbReference type="InterPro" id="IPR036388">
    <property type="entry name" value="WH-like_DNA-bd_sf"/>
</dbReference>
<reference evidence="6 7" key="1">
    <citation type="submission" date="2023-01" db="EMBL/GenBank/DDBJ databases">
        <title>Novel species of the genus Vogesella isolated from rivers.</title>
        <authorList>
            <person name="Lu H."/>
        </authorList>
    </citation>
    <scope>NUCLEOTIDE SEQUENCE [LARGE SCALE GENOMIC DNA]</scope>
    <source>
        <strain evidence="6 7">DC21W</strain>
    </source>
</reference>
<dbReference type="InterPro" id="IPR000847">
    <property type="entry name" value="LysR_HTH_N"/>
</dbReference>
<keyword evidence="2" id="KW-0805">Transcription regulation</keyword>
<dbReference type="PANTHER" id="PTHR30537">
    <property type="entry name" value="HTH-TYPE TRANSCRIPTIONAL REGULATOR"/>
    <property type="match status" value="1"/>
</dbReference>